<proteinExistence type="predicted"/>
<evidence type="ECO:0000313" key="4">
    <source>
        <dbReference type="Proteomes" id="UP001391051"/>
    </source>
</evidence>
<feature type="compositionally biased region" description="Basic and acidic residues" evidence="1">
    <location>
        <begin position="476"/>
        <end position="506"/>
    </location>
</feature>
<sequence length="506" mass="54269">MECQHHLIQQSGHERPLVPALTVVGFAQYYMSCILAHPDAEFQRLERIVADVPSIIVAVSLNEAKESSSPPEILPKAIRRNQLPPKADAKSKQLLDGAFGDLMYELGLQPSPSKNKYTPHPPQANATATATTQVQVPTPAPEPKPTASENPDYFSSVVGPSRSTSRQKYAQPSPLHTIGDDDDEDASKAYIKADGSLKRDESEWHRRERELERASMPGPRPGYSRQHSWHAESVGTDGSTAHHHHHQPPSRQQRYGGRTGSQSYSHAPTTPATDSAAVVPQPSSITATTGGPRGSVSSNASSSGYWGHGHGGRTPPPTRHNSTSVPDVSSTGPFSLSSSSSSSAMGMATPMTASGEPGSPVATSTTAHQWKPLQYRPAAATVPAATAAEPGRTSVGAERLEQQKPLHVRWEGVPPQPPPPQKGTAASTTMTPRTGSIGGQSGKTERRPSQRHHHHGHHSHRRYPSGGGSSAAGDAGDDKDNRKGETWEEFLRAQKKGDGYHQRSRE</sequence>
<reference evidence="3 4" key="1">
    <citation type="submission" date="2023-01" db="EMBL/GenBank/DDBJ databases">
        <title>Analysis of 21 Apiospora genomes using comparative genomics revels a genus with tremendous synthesis potential of carbohydrate active enzymes and secondary metabolites.</title>
        <authorList>
            <person name="Sorensen T."/>
        </authorList>
    </citation>
    <scope>NUCLEOTIDE SEQUENCE [LARGE SCALE GENOMIC DNA]</scope>
    <source>
        <strain evidence="3 4">CBS 24483</strain>
    </source>
</reference>
<feature type="compositionally biased region" description="Low complexity" evidence="1">
    <location>
        <begin position="294"/>
        <end position="305"/>
    </location>
</feature>
<feature type="compositionally biased region" description="Low complexity" evidence="1">
    <location>
        <begin position="329"/>
        <end position="355"/>
    </location>
</feature>
<feature type="domain" description="DUF7514" evidence="2">
    <location>
        <begin position="1"/>
        <end position="98"/>
    </location>
</feature>
<dbReference type="Pfam" id="PF24355">
    <property type="entry name" value="DUF7514"/>
    <property type="match status" value="1"/>
</dbReference>
<dbReference type="Proteomes" id="UP001391051">
    <property type="component" value="Unassembled WGS sequence"/>
</dbReference>
<dbReference type="InterPro" id="IPR055936">
    <property type="entry name" value="DUF7514"/>
</dbReference>
<accession>A0ABR1Q6P6</accession>
<protein>
    <recommendedName>
        <fullName evidence="2">DUF7514 domain-containing protein</fullName>
    </recommendedName>
</protein>
<feature type="compositionally biased region" description="Basic and acidic residues" evidence="1">
    <location>
        <begin position="195"/>
        <end position="213"/>
    </location>
</feature>
<feature type="compositionally biased region" description="Polar residues" evidence="1">
    <location>
        <begin position="161"/>
        <end position="170"/>
    </location>
</feature>
<evidence type="ECO:0000256" key="1">
    <source>
        <dbReference type="SAM" id="MobiDB-lite"/>
    </source>
</evidence>
<dbReference type="GeneID" id="92078395"/>
<evidence type="ECO:0000313" key="3">
    <source>
        <dbReference type="EMBL" id="KAK7948225.1"/>
    </source>
</evidence>
<dbReference type="RefSeq" id="XP_066697731.1">
    <property type="nucleotide sequence ID" value="XM_066845333.1"/>
</dbReference>
<organism evidence="3 4">
    <name type="scientific">Apiospora aurea</name>
    <dbReference type="NCBI Taxonomy" id="335848"/>
    <lineage>
        <taxon>Eukaryota</taxon>
        <taxon>Fungi</taxon>
        <taxon>Dikarya</taxon>
        <taxon>Ascomycota</taxon>
        <taxon>Pezizomycotina</taxon>
        <taxon>Sordariomycetes</taxon>
        <taxon>Xylariomycetidae</taxon>
        <taxon>Amphisphaeriales</taxon>
        <taxon>Apiosporaceae</taxon>
        <taxon>Apiospora</taxon>
    </lineage>
</organism>
<dbReference type="EMBL" id="JAQQWE010000006">
    <property type="protein sequence ID" value="KAK7948225.1"/>
    <property type="molecule type" value="Genomic_DNA"/>
</dbReference>
<gene>
    <name evidence="3" type="ORF">PG986_009111</name>
</gene>
<name>A0ABR1Q6P6_9PEZI</name>
<dbReference type="PANTHER" id="PTHR39611:SF2">
    <property type="entry name" value="HYDROXYPROLINE-RICH GLYCOPROTEIN DZ-HRGP"/>
    <property type="match status" value="1"/>
</dbReference>
<feature type="compositionally biased region" description="Low complexity" evidence="1">
    <location>
        <begin position="123"/>
        <end position="137"/>
    </location>
</feature>
<keyword evidence="4" id="KW-1185">Reference proteome</keyword>
<evidence type="ECO:0000259" key="2">
    <source>
        <dbReference type="Pfam" id="PF24355"/>
    </source>
</evidence>
<feature type="compositionally biased region" description="Polar residues" evidence="1">
    <location>
        <begin position="260"/>
        <end position="273"/>
    </location>
</feature>
<feature type="region of interest" description="Disordered" evidence="1">
    <location>
        <begin position="110"/>
        <end position="506"/>
    </location>
</feature>
<feature type="compositionally biased region" description="Basic and acidic residues" evidence="1">
    <location>
        <begin position="398"/>
        <end position="410"/>
    </location>
</feature>
<comment type="caution">
    <text evidence="3">The sequence shown here is derived from an EMBL/GenBank/DDBJ whole genome shotgun (WGS) entry which is preliminary data.</text>
</comment>
<feature type="compositionally biased region" description="Polar residues" evidence="1">
    <location>
        <begin position="424"/>
        <end position="434"/>
    </location>
</feature>
<dbReference type="PANTHER" id="PTHR39611">
    <property type="entry name" value="HYDROXYPROLINE-RICH GLYCOPROTEIN DZ-HRGP-RELATED"/>
    <property type="match status" value="1"/>
</dbReference>
<feature type="compositionally biased region" description="Basic residues" evidence="1">
    <location>
        <begin position="449"/>
        <end position="463"/>
    </location>
</feature>
<feature type="compositionally biased region" description="Low complexity" evidence="1">
    <location>
        <begin position="377"/>
        <end position="388"/>
    </location>
</feature>